<dbReference type="STRING" id="35608.A0A2U1PB49"/>
<evidence type="ECO:0000256" key="5">
    <source>
        <dbReference type="SAM" id="MobiDB-lite"/>
    </source>
</evidence>
<reference evidence="7 8" key="1">
    <citation type="journal article" date="2018" name="Mol. Plant">
        <title>The genome of Artemisia annua provides insight into the evolution of Asteraceae family and artemisinin biosynthesis.</title>
        <authorList>
            <person name="Shen Q."/>
            <person name="Zhang L."/>
            <person name="Liao Z."/>
            <person name="Wang S."/>
            <person name="Yan T."/>
            <person name="Shi P."/>
            <person name="Liu M."/>
            <person name="Fu X."/>
            <person name="Pan Q."/>
            <person name="Wang Y."/>
            <person name="Lv Z."/>
            <person name="Lu X."/>
            <person name="Zhang F."/>
            <person name="Jiang W."/>
            <person name="Ma Y."/>
            <person name="Chen M."/>
            <person name="Hao X."/>
            <person name="Li L."/>
            <person name="Tang Y."/>
            <person name="Lv G."/>
            <person name="Zhou Y."/>
            <person name="Sun X."/>
            <person name="Brodelius P.E."/>
            <person name="Rose J.K.C."/>
            <person name="Tang K."/>
        </authorList>
    </citation>
    <scope>NUCLEOTIDE SEQUENCE [LARGE SCALE GENOMIC DNA]</scope>
    <source>
        <strain evidence="8">cv. Huhao1</strain>
        <tissue evidence="7">Leaf</tissue>
    </source>
</reference>
<evidence type="ECO:0000256" key="1">
    <source>
        <dbReference type="ARBA" id="ARBA00004132"/>
    </source>
</evidence>
<keyword evidence="8" id="KW-1185">Reference proteome</keyword>
<dbReference type="InterPro" id="IPR008942">
    <property type="entry name" value="ENTH_VHS"/>
</dbReference>
<feature type="compositionally biased region" description="Basic and acidic residues" evidence="5">
    <location>
        <begin position="160"/>
        <end position="176"/>
    </location>
</feature>
<evidence type="ECO:0000313" key="8">
    <source>
        <dbReference type="Proteomes" id="UP000245207"/>
    </source>
</evidence>
<organism evidence="7 8">
    <name type="scientific">Artemisia annua</name>
    <name type="common">Sweet wormwood</name>
    <dbReference type="NCBI Taxonomy" id="35608"/>
    <lineage>
        <taxon>Eukaryota</taxon>
        <taxon>Viridiplantae</taxon>
        <taxon>Streptophyta</taxon>
        <taxon>Embryophyta</taxon>
        <taxon>Tracheophyta</taxon>
        <taxon>Spermatophyta</taxon>
        <taxon>Magnoliopsida</taxon>
        <taxon>eudicotyledons</taxon>
        <taxon>Gunneridae</taxon>
        <taxon>Pentapetalae</taxon>
        <taxon>asterids</taxon>
        <taxon>campanulids</taxon>
        <taxon>Asterales</taxon>
        <taxon>Asteraceae</taxon>
        <taxon>Asteroideae</taxon>
        <taxon>Anthemideae</taxon>
        <taxon>Artemisiinae</taxon>
        <taxon>Artemisia</taxon>
    </lineage>
</organism>
<dbReference type="Pfam" id="PF01417">
    <property type="entry name" value="ENTH"/>
    <property type="match status" value="1"/>
</dbReference>
<dbReference type="OrthoDB" id="1728585at2759"/>
<keyword evidence="3" id="KW-0333">Golgi apparatus</keyword>
<comment type="subcellular location">
    <subcellularLocation>
        <location evidence="1">Cytoplasmic vesicle</location>
        <location evidence="1">Clathrin-coated vesicle</location>
    </subcellularLocation>
    <subcellularLocation>
        <location evidence="2">Golgi apparatus</location>
    </subcellularLocation>
</comment>
<protein>
    <submittedName>
        <fullName evidence="7">ATPase, AAA-type, core</fullName>
    </submittedName>
</protein>
<dbReference type="SUPFAM" id="SSF48576">
    <property type="entry name" value="Terpenoid synthases"/>
    <property type="match status" value="1"/>
</dbReference>
<keyword evidence="4" id="KW-0968">Cytoplasmic vesicle</keyword>
<comment type="caution">
    <text evidence="7">The sequence shown here is derived from an EMBL/GenBank/DDBJ whole genome shotgun (WGS) entry which is preliminary data.</text>
</comment>
<feature type="region of interest" description="Disordered" evidence="5">
    <location>
        <begin position="132"/>
        <end position="189"/>
    </location>
</feature>
<dbReference type="SUPFAM" id="SSF48464">
    <property type="entry name" value="ENTH/VHS domain"/>
    <property type="match status" value="1"/>
</dbReference>
<dbReference type="InterPro" id="IPR013809">
    <property type="entry name" value="ENTH"/>
</dbReference>
<accession>A0A2U1PB49</accession>
<gene>
    <name evidence="7" type="ORF">CTI12_AA160940</name>
</gene>
<dbReference type="GO" id="GO:0005768">
    <property type="term" value="C:endosome"/>
    <property type="evidence" value="ECO:0007669"/>
    <property type="project" value="TreeGrafter"/>
</dbReference>
<dbReference type="AlphaFoldDB" id="A0A2U1PB49"/>
<dbReference type="Gene3D" id="1.25.40.90">
    <property type="match status" value="1"/>
</dbReference>
<dbReference type="GO" id="GO:0030276">
    <property type="term" value="F:clathrin binding"/>
    <property type="evidence" value="ECO:0007669"/>
    <property type="project" value="TreeGrafter"/>
</dbReference>
<dbReference type="InterPro" id="IPR008949">
    <property type="entry name" value="Isoprenoid_synthase_dom_sf"/>
</dbReference>
<evidence type="ECO:0000259" key="6">
    <source>
        <dbReference type="Pfam" id="PF01417"/>
    </source>
</evidence>
<dbReference type="GO" id="GO:0005543">
    <property type="term" value="F:phospholipid binding"/>
    <property type="evidence" value="ECO:0007669"/>
    <property type="project" value="TreeGrafter"/>
</dbReference>
<dbReference type="GO" id="GO:0005794">
    <property type="term" value="C:Golgi apparatus"/>
    <property type="evidence" value="ECO:0007669"/>
    <property type="project" value="UniProtKB-SubCell"/>
</dbReference>
<dbReference type="GO" id="GO:0006897">
    <property type="term" value="P:endocytosis"/>
    <property type="evidence" value="ECO:0007669"/>
    <property type="project" value="TreeGrafter"/>
</dbReference>
<evidence type="ECO:0000256" key="4">
    <source>
        <dbReference type="ARBA" id="ARBA00023329"/>
    </source>
</evidence>
<dbReference type="Gene3D" id="1.10.600.10">
    <property type="entry name" value="Farnesyl Diphosphate Synthase"/>
    <property type="match status" value="1"/>
</dbReference>
<feature type="domain" description="ENTH" evidence="6">
    <location>
        <begin position="46"/>
        <end position="103"/>
    </location>
</feature>
<proteinExistence type="predicted"/>
<dbReference type="Proteomes" id="UP000245207">
    <property type="component" value="Unassembled WGS sequence"/>
</dbReference>
<evidence type="ECO:0000313" key="7">
    <source>
        <dbReference type="EMBL" id="PWA82974.1"/>
    </source>
</evidence>
<evidence type="ECO:0000256" key="3">
    <source>
        <dbReference type="ARBA" id="ARBA00023034"/>
    </source>
</evidence>
<sequence>MTCTVAQLSKSSRSILISRNLKQVAILAILHKIIKIVLSVHRSSRSSARHEVLDATDDEPWGPDGTALAEIAHATKKFSECQMVMGVLWTRLTETDRNWRHVQAQIKTTPLPKQFLILLRVIPKELSLLPPPSHKGKGIQTGIPNLPSTREVPDSSVTDTEMKDASDPNDSEKGVVPDENLDGASVDAEMGNTPVATHELRPLLRMLAGSSASEFDILKILDEQKESQKDNDPPISLAARRQAYKYSLQQGIVDPDAIEVTFNDFPYYLRFREKQKRQSWAKPFMPGGKPMIEPFPGLSNVFVVSGHDGEGLTLISVLAGDFLLSRACMTLASLKNTEVVSLIATAVEHLVTGETMQMSTSAEQRCILESQPEAPITNGLQVTAMPQVPDMRAHAARDSQTIATRAVALVEYKGFGSCDCCVQIVTPGFGSRKDSAALLDIQAFCITDCKLQQS</sequence>
<dbReference type="EMBL" id="PKPP01001407">
    <property type="protein sequence ID" value="PWA82974.1"/>
    <property type="molecule type" value="Genomic_DNA"/>
</dbReference>
<dbReference type="PANTHER" id="PTHR12276">
    <property type="entry name" value="EPSIN/ENT-RELATED"/>
    <property type="match status" value="1"/>
</dbReference>
<dbReference type="GO" id="GO:0005886">
    <property type="term" value="C:plasma membrane"/>
    <property type="evidence" value="ECO:0007669"/>
    <property type="project" value="TreeGrafter"/>
</dbReference>
<name>A0A2U1PB49_ARTAN</name>
<dbReference type="GO" id="GO:0030125">
    <property type="term" value="C:clathrin vesicle coat"/>
    <property type="evidence" value="ECO:0007669"/>
    <property type="project" value="TreeGrafter"/>
</dbReference>
<evidence type="ECO:0000256" key="2">
    <source>
        <dbReference type="ARBA" id="ARBA00004555"/>
    </source>
</evidence>
<dbReference type="PANTHER" id="PTHR12276:SF45">
    <property type="entry name" value="CLATHRIN INTERACTOR 1"/>
    <property type="match status" value="1"/>
</dbReference>